<sequence length="102" mass="11896">MWKKKKVKAGVLLYAVTIAAIFSLLLQFYLNRQVAHHRDYALNKEKLLAFAMAKRTKDKEMEEKDPQKLELEVQKTDFLRSNIDSGQLVKNKNLLFTNLGEK</sequence>
<evidence type="ECO:0000313" key="3">
    <source>
        <dbReference type="Proteomes" id="UP000028090"/>
    </source>
</evidence>
<keyword evidence="1" id="KW-0472">Membrane</keyword>
<dbReference type="Proteomes" id="UP000028090">
    <property type="component" value="Unassembled WGS sequence"/>
</dbReference>
<evidence type="ECO:0000313" key="2">
    <source>
        <dbReference type="EMBL" id="KEQ38502.1"/>
    </source>
</evidence>
<comment type="caution">
    <text evidence="2">The sequence shown here is derived from an EMBL/GenBank/DDBJ whole genome shotgun (WGS) entry which is preliminary data.</text>
</comment>
<dbReference type="EMBL" id="JPFU01000003">
    <property type="protein sequence ID" value="KEQ38502.1"/>
    <property type="molecule type" value="Genomic_DNA"/>
</dbReference>
<feature type="transmembrane region" description="Helical" evidence="1">
    <location>
        <begin position="12"/>
        <end position="30"/>
    </location>
</feature>
<keyword evidence="1" id="KW-0812">Transmembrane</keyword>
<name>A0A081Q6C9_STRMT</name>
<protein>
    <recommendedName>
        <fullName evidence="4">Competence protein ComGF</fullName>
    </recommendedName>
</protein>
<evidence type="ECO:0000256" key="1">
    <source>
        <dbReference type="SAM" id="Phobius"/>
    </source>
</evidence>
<dbReference type="InterPro" id="IPR047665">
    <property type="entry name" value="ComGG_streptococcus-type"/>
</dbReference>
<dbReference type="NCBIfam" id="NF041014">
    <property type="entry name" value="pilin_ComGG_2"/>
    <property type="match status" value="1"/>
</dbReference>
<dbReference type="AlphaFoldDB" id="A0A081Q6C9"/>
<accession>A0A081Q6C9</accession>
<organism evidence="2 3">
    <name type="scientific">Streptococcus mitis</name>
    <dbReference type="NCBI Taxonomy" id="28037"/>
    <lineage>
        <taxon>Bacteria</taxon>
        <taxon>Bacillati</taxon>
        <taxon>Bacillota</taxon>
        <taxon>Bacilli</taxon>
        <taxon>Lactobacillales</taxon>
        <taxon>Streptococcaceae</taxon>
        <taxon>Streptococcus</taxon>
        <taxon>Streptococcus mitis group</taxon>
    </lineage>
</organism>
<proteinExistence type="predicted"/>
<gene>
    <name evidence="2" type="ORF">SK629_0235</name>
</gene>
<reference evidence="2 3" key="1">
    <citation type="submission" date="2014-05" db="EMBL/GenBank/DDBJ databases">
        <authorList>
            <person name="Daugherty S.C."/>
            <person name="Tallon L.J."/>
            <person name="Sadzewicz L."/>
            <person name="Kilian M."/>
            <person name="Tettelin H."/>
        </authorList>
    </citation>
    <scope>NUCLEOTIDE SEQUENCE [LARGE SCALE GENOMIC DNA]</scope>
    <source>
        <strain evidence="2 3">SK629</strain>
    </source>
</reference>
<dbReference type="PATRIC" id="fig|28037.95.peg.206"/>
<evidence type="ECO:0008006" key="4">
    <source>
        <dbReference type="Google" id="ProtNLM"/>
    </source>
</evidence>
<keyword evidence="1" id="KW-1133">Transmembrane helix</keyword>